<evidence type="ECO:0000256" key="1">
    <source>
        <dbReference type="SAM" id="MobiDB-lite"/>
    </source>
</evidence>
<sequence>MMAACPGRREPAIGTTNEARAENVNDEVQGQTLRPNFIRR</sequence>
<reference evidence="2 3" key="1">
    <citation type="submission" date="2017-10" db="EMBL/GenBank/DDBJ databases">
        <title>Bifidobacterium genomics.</title>
        <authorList>
            <person name="Lugli G.A."/>
            <person name="Milani C."/>
            <person name="Mancabelli L."/>
        </authorList>
    </citation>
    <scope>NUCLEOTIDE SEQUENCE [LARGE SCALE GENOMIC DNA]</scope>
    <source>
        <strain evidence="2 3">1460B</strain>
    </source>
</reference>
<name>A0A2N3RCV3_9BIFI</name>
<proteinExistence type="predicted"/>
<dbReference type="AlphaFoldDB" id="A0A2N3RCV3"/>
<dbReference type="EMBL" id="PCHJ01000006">
    <property type="protein sequence ID" value="PKV10319.1"/>
    <property type="molecule type" value="Genomic_DNA"/>
</dbReference>
<organism evidence="2 3">
    <name type="scientific">Bifidobacterium asteroides</name>
    <dbReference type="NCBI Taxonomy" id="1684"/>
    <lineage>
        <taxon>Bacteria</taxon>
        <taxon>Bacillati</taxon>
        <taxon>Actinomycetota</taxon>
        <taxon>Actinomycetes</taxon>
        <taxon>Bifidobacteriales</taxon>
        <taxon>Bifidobacteriaceae</taxon>
        <taxon>Bifidobacterium</taxon>
    </lineage>
</organism>
<protein>
    <submittedName>
        <fullName evidence="2">Uncharacterized protein</fullName>
    </submittedName>
</protein>
<feature type="region of interest" description="Disordered" evidence="1">
    <location>
        <begin position="1"/>
        <end position="21"/>
    </location>
</feature>
<gene>
    <name evidence="2" type="ORF">CQR44_0126</name>
</gene>
<evidence type="ECO:0000313" key="2">
    <source>
        <dbReference type="EMBL" id="PKV10319.1"/>
    </source>
</evidence>
<comment type="caution">
    <text evidence="2">The sequence shown here is derived from an EMBL/GenBank/DDBJ whole genome shotgun (WGS) entry which is preliminary data.</text>
</comment>
<accession>A0A2N3RCV3</accession>
<dbReference type="Proteomes" id="UP000233731">
    <property type="component" value="Unassembled WGS sequence"/>
</dbReference>
<evidence type="ECO:0000313" key="3">
    <source>
        <dbReference type="Proteomes" id="UP000233731"/>
    </source>
</evidence>